<dbReference type="AlphaFoldDB" id="A0AAV0BJH7"/>
<proteinExistence type="inferred from homology"/>
<dbReference type="PANTHER" id="PTHR11306">
    <property type="entry name" value="NIEMANN PICK TYPE C2 PROTEIN NPC2-RELATED"/>
    <property type="match status" value="1"/>
</dbReference>
<accession>A0AAV0BJH7</accession>
<evidence type="ECO:0000256" key="1">
    <source>
        <dbReference type="ARBA" id="ARBA00002053"/>
    </source>
</evidence>
<dbReference type="GO" id="GO:0032934">
    <property type="term" value="F:sterol binding"/>
    <property type="evidence" value="ECO:0007669"/>
    <property type="project" value="InterPro"/>
</dbReference>
<evidence type="ECO:0000256" key="4">
    <source>
        <dbReference type="ARBA" id="ARBA00016056"/>
    </source>
</evidence>
<dbReference type="InterPro" id="IPR033917">
    <property type="entry name" value="ML_PG-PI_TP"/>
</dbReference>
<keyword evidence="7" id="KW-0445">Lipid transport</keyword>
<evidence type="ECO:0000256" key="5">
    <source>
        <dbReference type="ARBA" id="ARBA00022448"/>
    </source>
</evidence>
<dbReference type="FunFam" id="2.70.220.10:FF:000002">
    <property type="entry name" value="Phosphatidylglycerol/phosphatidylinositol transfer protein"/>
    <property type="match status" value="1"/>
</dbReference>
<evidence type="ECO:0000256" key="3">
    <source>
        <dbReference type="ARBA" id="ARBA00011245"/>
    </source>
</evidence>
<dbReference type="InterPro" id="IPR014756">
    <property type="entry name" value="Ig_E-set"/>
</dbReference>
<dbReference type="Gene3D" id="2.70.220.10">
    <property type="entry name" value="Ganglioside GM2 activator"/>
    <property type="match status" value="2"/>
</dbReference>
<dbReference type="PANTHER" id="PTHR11306:SF0">
    <property type="entry name" value="PHOSPHATIDYLGLYCEROL_PHOSPHATIDYLINOSITOL TRANSFER PROTEIN"/>
    <property type="match status" value="1"/>
</dbReference>
<reference evidence="9" key="1">
    <citation type="submission" date="2022-06" db="EMBL/GenBank/DDBJ databases">
        <authorList>
            <consortium name="SYNGENTA / RWTH Aachen University"/>
        </authorList>
    </citation>
    <scope>NUCLEOTIDE SEQUENCE</scope>
</reference>
<comment type="function">
    <text evidence="1">Catalyzes the intermembrane transfer of phosphatidylglycerol and phosphatidylinositol.</text>
</comment>
<comment type="subunit">
    <text evidence="3">Monomer.</text>
</comment>
<dbReference type="SUPFAM" id="SSF81296">
    <property type="entry name" value="E set domains"/>
    <property type="match status" value="1"/>
</dbReference>
<dbReference type="CDD" id="cd00917">
    <property type="entry name" value="PG-PI_TP"/>
    <property type="match status" value="1"/>
</dbReference>
<dbReference type="InterPro" id="IPR003172">
    <property type="entry name" value="ML_dom"/>
</dbReference>
<sequence length="196" mass="21795">MTKVNRSSTMRRFTSLTSMALCVISFMNLYLVEARWQGNLLQSDSLLKLSEKFLNDENPSTASNRWKFDDCGLTTDAITIKSFDVEPDPPKAGKNLTVTASGTVNQVIEDGAYADVTVKLGSFIKLLQKTFDICEELTKSDTNLRCPIQPGDYDIAQTVALPREIPPAKYTVQVRAFTANDEDLACADLMVDFSKF</sequence>
<keyword evidence="6" id="KW-0732">Signal</keyword>
<dbReference type="Proteomes" id="UP001153365">
    <property type="component" value="Unassembled WGS sequence"/>
</dbReference>
<comment type="caution">
    <text evidence="9">The sequence shown here is derived from an EMBL/GenBank/DDBJ whole genome shotgun (WGS) entry which is preliminary data.</text>
</comment>
<evidence type="ECO:0000256" key="2">
    <source>
        <dbReference type="ARBA" id="ARBA00006370"/>
    </source>
</evidence>
<dbReference type="InterPro" id="IPR036846">
    <property type="entry name" value="GM2-AP_sf"/>
</dbReference>
<evidence type="ECO:0000256" key="6">
    <source>
        <dbReference type="ARBA" id="ARBA00022729"/>
    </source>
</evidence>
<dbReference type="GO" id="GO:0032366">
    <property type="term" value="P:intracellular sterol transport"/>
    <property type="evidence" value="ECO:0007669"/>
    <property type="project" value="InterPro"/>
</dbReference>
<keyword evidence="10" id="KW-1185">Reference proteome</keyword>
<evidence type="ECO:0000256" key="7">
    <source>
        <dbReference type="ARBA" id="ARBA00023055"/>
    </source>
</evidence>
<dbReference type="FunFam" id="2.70.220.10:FF:000004">
    <property type="entry name" value="Related to phosphatidylglycerol/phosphatidylinositol transfer protein"/>
    <property type="match status" value="1"/>
</dbReference>
<protein>
    <recommendedName>
        <fullName evidence="4">Phosphatidylglycerol/phosphatidylinositol transfer protein</fullName>
    </recommendedName>
</protein>
<evidence type="ECO:0000313" key="10">
    <source>
        <dbReference type="Proteomes" id="UP001153365"/>
    </source>
</evidence>
<comment type="similarity">
    <text evidence="2">Belongs to the NPC2 family.</text>
</comment>
<dbReference type="Pfam" id="PF02221">
    <property type="entry name" value="E1_DerP2_DerF2"/>
    <property type="match status" value="1"/>
</dbReference>
<name>A0AAV0BJH7_PHAPC</name>
<evidence type="ECO:0000259" key="8">
    <source>
        <dbReference type="SMART" id="SM00737"/>
    </source>
</evidence>
<feature type="domain" description="MD-2-related lipid-recognition" evidence="8">
    <location>
        <begin position="68"/>
        <end position="191"/>
    </location>
</feature>
<evidence type="ECO:0000313" key="9">
    <source>
        <dbReference type="EMBL" id="CAH7686716.1"/>
    </source>
</evidence>
<organism evidence="9 10">
    <name type="scientific">Phakopsora pachyrhizi</name>
    <name type="common">Asian soybean rust disease fungus</name>
    <dbReference type="NCBI Taxonomy" id="170000"/>
    <lineage>
        <taxon>Eukaryota</taxon>
        <taxon>Fungi</taxon>
        <taxon>Dikarya</taxon>
        <taxon>Basidiomycota</taxon>
        <taxon>Pucciniomycotina</taxon>
        <taxon>Pucciniomycetes</taxon>
        <taxon>Pucciniales</taxon>
        <taxon>Phakopsoraceae</taxon>
        <taxon>Phakopsora</taxon>
    </lineage>
</organism>
<keyword evidence="5" id="KW-0813">Transport</keyword>
<dbReference type="EMBL" id="CALTRL010005810">
    <property type="protein sequence ID" value="CAH7686716.1"/>
    <property type="molecule type" value="Genomic_DNA"/>
</dbReference>
<dbReference type="InterPro" id="IPR039670">
    <property type="entry name" value="NPC2-like"/>
</dbReference>
<dbReference type="SMART" id="SM00737">
    <property type="entry name" value="ML"/>
    <property type="match status" value="1"/>
</dbReference>
<gene>
    <name evidence="9" type="ORF">PPACK8108_LOCUS21412</name>
</gene>